<protein>
    <recommendedName>
        <fullName evidence="3">Glutamine--fructose-6-phosphate transaminase (isomerizing)</fullName>
    </recommendedName>
</protein>
<evidence type="ECO:0008006" key="3">
    <source>
        <dbReference type="Google" id="ProtNLM"/>
    </source>
</evidence>
<keyword evidence="1" id="KW-1133">Transmembrane helix</keyword>
<gene>
    <name evidence="2" type="ORF">S01H1_34645</name>
</gene>
<name>X0UI42_9ZZZZ</name>
<proteinExistence type="predicted"/>
<dbReference type="Gene3D" id="3.40.50.10490">
    <property type="entry name" value="Glucose-6-phosphate isomerase like protein, domain 1"/>
    <property type="match status" value="1"/>
</dbReference>
<accession>X0UI42</accession>
<dbReference type="SUPFAM" id="SSF53697">
    <property type="entry name" value="SIS domain"/>
    <property type="match status" value="1"/>
</dbReference>
<reference evidence="2" key="1">
    <citation type="journal article" date="2014" name="Front. Microbiol.">
        <title>High frequency of phylogenetically diverse reductive dehalogenase-homologous genes in deep subseafloor sedimentary metagenomes.</title>
        <authorList>
            <person name="Kawai M."/>
            <person name="Futagami T."/>
            <person name="Toyoda A."/>
            <person name="Takaki Y."/>
            <person name="Nishi S."/>
            <person name="Hori S."/>
            <person name="Arai W."/>
            <person name="Tsubouchi T."/>
            <person name="Morono Y."/>
            <person name="Uchiyama I."/>
            <person name="Ito T."/>
            <person name="Fujiyama A."/>
            <person name="Inagaki F."/>
            <person name="Takami H."/>
        </authorList>
    </citation>
    <scope>NUCLEOTIDE SEQUENCE</scope>
    <source>
        <strain evidence="2">Expedition CK06-06</strain>
    </source>
</reference>
<dbReference type="InterPro" id="IPR046348">
    <property type="entry name" value="SIS_dom_sf"/>
</dbReference>
<evidence type="ECO:0000256" key="1">
    <source>
        <dbReference type="SAM" id="Phobius"/>
    </source>
</evidence>
<dbReference type="GO" id="GO:1901135">
    <property type="term" value="P:carbohydrate derivative metabolic process"/>
    <property type="evidence" value="ECO:0007669"/>
    <property type="project" value="InterPro"/>
</dbReference>
<feature type="transmembrane region" description="Helical" evidence="1">
    <location>
        <begin position="12"/>
        <end position="28"/>
    </location>
</feature>
<keyword evidence="1" id="KW-0812">Transmembrane</keyword>
<sequence length="46" mass="5279">IVVNATNEMAEIPYVVVLQFIAYFMSIHKKINPDYPRNLAKVVTVE</sequence>
<comment type="caution">
    <text evidence="2">The sequence shown here is derived from an EMBL/GenBank/DDBJ whole genome shotgun (WGS) entry which is preliminary data.</text>
</comment>
<dbReference type="AlphaFoldDB" id="X0UI42"/>
<dbReference type="GO" id="GO:0097367">
    <property type="term" value="F:carbohydrate derivative binding"/>
    <property type="evidence" value="ECO:0007669"/>
    <property type="project" value="InterPro"/>
</dbReference>
<feature type="non-terminal residue" evidence="2">
    <location>
        <position position="1"/>
    </location>
</feature>
<organism evidence="2">
    <name type="scientific">marine sediment metagenome</name>
    <dbReference type="NCBI Taxonomy" id="412755"/>
    <lineage>
        <taxon>unclassified sequences</taxon>
        <taxon>metagenomes</taxon>
        <taxon>ecological metagenomes</taxon>
    </lineage>
</organism>
<dbReference type="EMBL" id="BARS01021582">
    <property type="protein sequence ID" value="GAG05280.1"/>
    <property type="molecule type" value="Genomic_DNA"/>
</dbReference>
<evidence type="ECO:0000313" key="2">
    <source>
        <dbReference type="EMBL" id="GAG05280.1"/>
    </source>
</evidence>
<keyword evidence="1" id="KW-0472">Membrane</keyword>